<dbReference type="EMBL" id="BRPK01000008">
    <property type="protein sequence ID" value="GLB40551.1"/>
    <property type="molecule type" value="Genomic_DNA"/>
</dbReference>
<evidence type="ECO:0000313" key="2">
    <source>
        <dbReference type="EMBL" id="GLB40551.1"/>
    </source>
</evidence>
<keyword evidence="3" id="KW-1185">Reference proteome</keyword>
<evidence type="ECO:0000256" key="1">
    <source>
        <dbReference type="SAM" id="MobiDB-lite"/>
    </source>
</evidence>
<dbReference type="Proteomes" id="UP001063166">
    <property type="component" value="Unassembled WGS sequence"/>
</dbReference>
<evidence type="ECO:0000313" key="3">
    <source>
        <dbReference type="Proteomes" id="UP001063166"/>
    </source>
</evidence>
<name>A0A9P3PRT7_LYOSH</name>
<comment type="caution">
    <text evidence="2">The sequence shown here is derived from an EMBL/GenBank/DDBJ whole genome shotgun (WGS) entry which is preliminary data.</text>
</comment>
<organism evidence="2 3">
    <name type="scientific">Lyophyllum shimeji</name>
    <name type="common">Hon-shimeji</name>
    <name type="synonym">Tricholoma shimeji</name>
    <dbReference type="NCBI Taxonomy" id="47721"/>
    <lineage>
        <taxon>Eukaryota</taxon>
        <taxon>Fungi</taxon>
        <taxon>Dikarya</taxon>
        <taxon>Basidiomycota</taxon>
        <taxon>Agaricomycotina</taxon>
        <taxon>Agaricomycetes</taxon>
        <taxon>Agaricomycetidae</taxon>
        <taxon>Agaricales</taxon>
        <taxon>Tricholomatineae</taxon>
        <taxon>Lyophyllaceae</taxon>
        <taxon>Lyophyllum</taxon>
    </lineage>
</organism>
<feature type="compositionally biased region" description="Basic residues" evidence="1">
    <location>
        <begin position="233"/>
        <end position="242"/>
    </location>
</feature>
<feature type="region of interest" description="Disordered" evidence="1">
    <location>
        <begin position="225"/>
        <end position="257"/>
    </location>
</feature>
<feature type="compositionally biased region" description="Basic and acidic residues" evidence="1">
    <location>
        <begin position="278"/>
        <end position="293"/>
    </location>
</feature>
<proteinExistence type="predicted"/>
<protein>
    <submittedName>
        <fullName evidence="2">Uncharacterized protein</fullName>
    </submittedName>
</protein>
<dbReference type="OrthoDB" id="3063716at2759"/>
<sequence length="299" mass="33341">MPTPRFVNPHFLPESSTLVSRKDIYCEGDDTEGDEEIHLPDPELIERLNTLIRKSCEQPEERSKKRRKTQVESPPLVEDESGSIPFRLVSSSAPPHPILLRPKSPPPPVTREPETEDNEAQAALRMERAQAVAVDASRILIEPPTPTTRPGHAKKVIPATGALPASLPTIMIVEYDKPSRSTRPPVPATLLNHHPYNHGSVLTTEPSARSMECLLIQANLSLSTTPTSTTATTKRKRRRGKMLRKERPPPAFWRPNPAVRGKSLGYAMGFPCSLDALRNGDDKGNRYPRDTMKNWRLPS</sequence>
<accession>A0A9P3PRT7</accession>
<feature type="region of interest" description="Disordered" evidence="1">
    <location>
        <begin position="55"/>
        <end position="116"/>
    </location>
</feature>
<gene>
    <name evidence="2" type="ORF">LshimejAT787_0804220</name>
</gene>
<feature type="region of interest" description="Disordered" evidence="1">
    <location>
        <begin position="277"/>
        <end position="299"/>
    </location>
</feature>
<reference evidence="2" key="1">
    <citation type="submission" date="2022-07" db="EMBL/GenBank/DDBJ databases">
        <title>The genome of Lyophyllum shimeji provides insight into the initial evolution of ectomycorrhizal fungal genome.</title>
        <authorList>
            <person name="Kobayashi Y."/>
            <person name="Shibata T."/>
            <person name="Hirakawa H."/>
            <person name="Shigenobu S."/>
            <person name="Nishiyama T."/>
            <person name="Yamada A."/>
            <person name="Hasebe M."/>
            <person name="Kawaguchi M."/>
        </authorList>
    </citation>
    <scope>NUCLEOTIDE SEQUENCE</scope>
    <source>
        <strain evidence="2">AT787</strain>
    </source>
</reference>
<dbReference type="AlphaFoldDB" id="A0A9P3PRT7"/>